<dbReference type="PANTHER" id="PTHR30537:SF20">
    <property type="entry name" value="TRANSCRIPTIONAL REGULATORY PROTEIN"/>
    <property type="match status" value="1"/>
</dbReference>
<feature type="domain" description="HTH lysR-type" evidence="5">
    <location>
        <begin position="1"/>
        <end position="48"/>
    </location>
</feature>
<evidence type="ECO:0000313" key="6">
    <source>
        <dbReference type="EMBL" id="AIK96499.1"/>
    </source>
</evidence>
<reference evidence="6 7" key="1">
    <citation type="submission" date="2014-07" db="EMBL/GenBank/DDBJ databases">
        <title>Comparative genomic insights into amoeba endosymbionts belonging to the families of Holosporaceae and Candidatus Midichloriaceae within Rickettsiales.</title>
        <authorList>
            <person name="Wang Z."/>
            <person name="Wu M."/>
        </authorList>
    </citation>
    <scope>NUCLEOTIDE SEQUENCE [LARGE SCALE GENOMIC DNA]</scope>
    <source>
        <strain evidence="6">PRA3</strain>
    </source>
</reference>
<dbReference type="EMBL" id="CP008941">
    <property type="protein sequence ID" value="AIK96499.1"/>
    <property type="molecule type" value="Genomic_DNA"/>
</dbReference>
<dbReference type="Pfam" id="PF03466">
    <property type="entry name" value="LysR_substrate"/>
    <property type="match status" value="1"/>
</dbReference>
<dbReference type="HOGENOM" id="CLU_039613_16_2_5"/>
<dbReference type="FunFam" id="1.10.10.10:FF:000001">
    <property type="entry name" value="LysR family transcriptional regulator"/>
    <property type="match status" value="1"/>
</dbReference>
<dbReference type="InterPro" id="IPR036390">
    <property type="entry name" value="WH_DNA-bd_sf"/>
</dbReference>
<dbReference type="Proteomes" id="UP000028926">
    <property type="component" value="Chromosome"/>
</dbReference>
<protein>
    <recommendedName>
        <fullName evidence="5">HTH lysR-type domain-containing protein</fullName>
    </recommendedName>
</protein>
<dbReference type="PROSITE" id="PS50931">
    <property type="entry name" value="HTH_LYSR"/>
    <property type="match status" value="1"/>
</dbReference>
<dbReference type="AlphaFoldDB" id="A0A077AWZ5"/>
<organism evidence="6 7">
    <name type="scientific">Candidatus Odyssella acanthamoebae</name>
    <dbReference type="NCBI Taxonomy" id="91604"/>
    <lineage>
        <taxon>Bacteria</taxon>
        <taxon>Pseudomonadati</taxon>
        <taxon>Pseudomonadota</taxon>
        <taxon>Alphaproteobacteria</taxon>
        <taxon>Holosporales</taxon>
        <taxon>Candidatus Paracaedibacteraceae</taxon>
        <taxon>Candidatus Odyssella</taxon>
    </lineage>
</organism>
<sequence>MAAREGNITKAARKLNVTQPSLSELISDLEYNLKVQLFERLPRGVRLTPQGERLYLYARKVVEEHEAFEESFYEKEDNIRGELKIITYPFVGAEWLIPSLNKFIKNYPAVDIKIHLEPENINPAEADITLATYIPHQPHLIQKPLFSARTHLFASKDYLKRYGIPQTPEDLDNHRLITYRGNYYSTDRSINLLLHTGLKANEPLRKSKLEIDSLNGMMNAALQGYGIVELPNYQVVLNSGLEIVLPNIYGEDIMLYYIFLANRKNSKKLNKVYEYFLKSGIKL</sequence>
<name>A0A077AWZ5_9PROT</name>
<dbReference type="GO" id="GO:0003700">
    <property type="term" value="F:DNA-binding transcription factor activity"/>
    <property type="evidence" value="ECO:0007669"/>
    <property type="project" value="InterPro"/>
</dbReference>
<evidence type="ECO:0000256" key="3">
    <source>
        <dbReference type="ARBA" id="ARBA00023125"/>
    </source>
</evidence>
<dbReference type="SUPFAM" id="SSF46785">
    <property type="entry name" value="Winged helix' DNA-binding domain"/>
    <property type="match status" value="1"/>
</dbReference>
<dbReference type="InterPro" id="IPR058163">
    <property type="entry name" value="LysR-type_TF_proteobact-type"/>
</dbReference>
<keyword evidence="7" id="KW-1185">Reference proteome</keyword>
<keyword evidence="3" id="KW-0238">DNA-binding</keyword>
<dbReference type="PRINTS" id="PR00039">
    <property type="entry name" value="HTHLYSR"/>
</dbReference>
<dbReference type="InterPro" id="IPR005119">
    <property type="entry name" value="LysR_subst-bd"/>
</dbReference>
<dbReference type="Gene3D" id="3.40.190.290">
    <property type="match status" value="1"/>
</dbReference>
<comment type="similarity">
    <text evidence="1">Belongs to the LysR transcriptional regulatory family.</text>
</comment>
<dbReference type="eggNOG" id="COG0583">
    <property type="taxonomic scope" value="Bacteria"/>
</dbReference>
<gene>
    <name evidence="6" type="ORF">ID47_06715</name>
</gene>
<dbReference type="GO" id="GO:0006351">
    <property type="term" value="P:DNA-templated transcription"/>
    <property type="evidence" value="ECO:0007669"/>
    <property type="project" value="TreeGrafter"/>
</dbReference>
<keyword evidence="2" id="KW-0805">Transcription regulation</keyword>
<evidence type="ECO:0000256" key="2">
    <source>
        <dbReference type="ARBA" id="ARBA00023015"/>
    </source>
</evidence>
<evidence type="ECO:0000313" key="7">
    <source>
        <dbReference type="Proteomes" id="UP000028926"/>
    </source>
</evidence>
<evidence type="ECO:0000256" key="4">
    <source>
        <dbReference type="ARBA" id="ARBA00023163"/>
    </source>
</evidence>
<dbReference type="KEGG" id="paca:ID47_06715"/>
<evidence type="ECO:0000256" key="1">
    <source>
        <dbReference type="ARBA" id="ARBA00009437"/>
    </source>
</evidence>
<accession>A0A077AWZ5</accession>
<dbReference type="SUPFAM" id="SSF53850">
    <property type="entry name" value="Periplasmic binding protein-like II"/>
    <property type="match status" value="1"/>
</dbReference>
<dbReference type="InterPro" id="IPR036388">
    <property type="entry name" value="WH-like_DNA-bd_sf"/>
</dbReference>
<dbReference type="Pfam" id="PF00126">
    <property type="entry name" value="HTH_1"/>
    <property type="match status" value="1"/>
</dbReference>
<proteinExistence type="inferred from homology"/>
<dbReference type="Gene3D" id="1.10.10.10">
    <property type="entry name" value="Winged helix-like DNA-binding domain superfamily/Winged helix DNA-binding domain"/>
    <property type="match status" value="1"/>
</dbReference>
<dbReference type="GO" id="GO:0043565">
    <property type="term" value="F:sequence-specific DNA binding"/>
    <property type="evidence" value="ECO:0007669"/>
    <property type="project" value="TreeGrafter"/>
</dbReference>
<keyword evidence="4" id="KW-0804">Transcription</keyword>
<evidence type="ECO:0000259" key="5">
    <source>
        <dbReference type="PROSITE" id="PS50931"/>
    </source>
</evidence>
<dbReference type="PANTHER" id="PTHR30537">
    <property type="entry name" value="HTH-TYPE TRANSCRIPTIONAL REGULATOR"/>
    <property type="match status" value="1"/>
</dbReference>
<dbReference type="InterPro" id="IPR000847">
    <property type="entry name" value="LysR_HTH_N"/>
</dbReference>